<gene>
    <name evidence="2" type="ORF">LV92_04377</name>
</gene>
<dbReference type="Proteomes" id="UP000249696">
    <property type="component" value="Unassembled WGS sequence"/>
</dbReference>
<evidence type="ECO:0000313" key="3">
    <source>
        <dbReference type="Proteomes" id="UP000249696"/>
    </source>
</evidence>
<accession>A0A327QMA9</accession>
<keyword evidence="1" id="KW-0732">Signal</keyword>
<reference evidence="2 3" key="1">
    <citation type="submission" date="2018-06" db="EMBL/GenBank/DDBJ databases">
        <title>Genomic Encyclopedia of Archaeal and Bacterial Type Strains, Phase II (KMG-II): from individual species to whole genera.</title>
        <authorList>
            <person name="Goeker M."/>
        </authorList>
    </citation>
    <scope>NUCLEOTIDE SEQUENCE [LARGE SCALE GENOMIC DNA]</scope>
    <source>
        <strain evidence="2 3">DSM 23522</strain>
    </source>
</reference>
<evidence type="ECO:0000313" key="2">
    <source>
        <dbReference type="EMBL" id="RAJ04792.1"/>
    </source>
</evidence>
<dbReference type="AlphaFoldDB" id="A0A327QMA9"/>
<comment type="caution">
    <text evidence="2">The sequence shown here is derived from an EMBL/GenBank/DDBJ whole genome shotgun (WGS) entry which is preliminary data.</text>
</comment>
<feature type="signal peptide" evidence="1">
    <location>
        <begin position="1"/>
        <end position="30"/>
    </location>
</feature>
<organism evidence="2 3">
    <name type="scientific">Arenibacter echinorum</name>
    <dbReference type="NCBI Taxonomy" id="440515"/>
    <lineage>
        <taxon>Bacteria</taxon>
        <taxon>Pseudomonadati</taxon>
        <taxon>Bacteroidota</taxon>
        <taxon>Flavobacteriia</taxon>
        <taxon>Flavobacteriales</taxon>
        <taxon>Flavobacteriaceae</taxon>
        <taxon>Arenibacter</taxon>
    </lineage>
</organism>
<protein>
    <submittedName>
        <fullName evidence="2">Uncharacterized protein</fullName>
    </submittedName>
</protein>
<feature type="non-terminal residue" evidence="2">
    <location>
        <position position="1"/>
    </location>
</feature>
<feature type="chain" id="PRO_5016420233" evidence="1">
    <location>
        <begin position="31"/>
        <end position="70"/>
    </location>
</feature>
<evidence type="ECO:0000256" key="1">
    <source>
        <dbReference type="SAM" id="SignalP"/>
    </source>
</evidence>
<proteinExistence type="predicted"/>
<name>A0A327QMA9_9FLAO</name>
<dbReference type="RefSeq" id="WP_211323028.1">
    <property type="nucleotide sequence ID" value="NZ_QLLN01000015.1"/>
</dbReference>
<keyword evidence="3" id="KW-1185">Reference proteome</keyword>
<dbReference type="EMBL" id="QLLN01000015">
    <property type="protein sequence ID" value="RAJ04792.1"/>
    <property type="molecule type" value="Genomic_DNA"/>
</dbReference>
<sequence>TQSKLNYHKTFIMKKTCFFLLLTLTFSAYSQDSDITDEQKIKNVINQFFKSLETRDTLLMKQTTMNEAQI</sequence>